<evidence type="ECO:0000313" key="2">
    <source>
        <dbReference type="Proteomes" id="UP000076603"/>
    </source>
</evidence>
<evidence type="ECO:0000313" key="1">
    <source>
        <dbReference type="EMBL" id="KZL91678.1"/>
    </source>
</evidence>
<name>A0A161WXH1_9CLOT</name>
<proteinExistence type="predicted"/>
<keyword evidence="2" id="KW-1185">Reference proteome</keyword>
<sequence>MKKIGEGVTAEIFEIDSDTIIKLYKPLFSYIAEKEEFVETEYEIMKT</sequence>
<reference evidence="1 2" key="1">
    <citation type="submission" date="2016-04" db="EMBL/GenBank/DDBJ databases">
        <title>Genome sequence of Clostridium magnum DSM 2767.</title>
        <authorList>
            <person name="Poehlein A."/>
            <person name="Uhlig R."/>
            <person name="Fischer R."/>
            <person name="Bahl H."/>
            <person name="Daniel R."/>
        </authorList>
    </citation>
    <scope>NUCLEOTIDE SEQUENCE [LARGE SCALE GENOMIC DNA]</scope>
    <source>
        <strain evidence="1 2">DSM 2767</strain>
    </source>
</reference>
<dbReference type="RefSeq" id="WP_161486988.1">
    <property type="nucleotide sequence ID" value="NZ_FQXL01000005.1"/>
</dbReference>
<dbReference type="AlphaFoldDB" id="A0A161WXH1"/>
<organism evidence="1 2">
    <name type="scientific">Clostridium magnum DSM 2767</name>
    <dbReference type="NCBI Taxonomy" id="1121326"/>
    <lineage>
        <taxon>Bacteria</taxon>
        <taxon>Bacillati</taxon>
        <taxon>Bacillota</taxon>
        <taxon>Clostridia</taxon>
        <taxon>Eubacteriales</taxon>
        <taxon>Clostridiaceae</taxon>
        <taxon>Clostridium</taxon>
    </lineage>
</organism>
<dbReference type="STRING" id="1121326.CLMAG_34370"/>
<dbReference type="OrthoDB" id="9800774at2"/>
<dbReference type="EMBL" id="LWAE01000003">
    <property type="protein sequence ID" value="KZL91678.1"/>
    <property type="molecule type" value="Genomic_DNA"/>
</dbReference>
<gene>
    <name evidence="1" type="ORF">CLMAG_34370</name>
</gene>
<accession>A0A161WXH1</accession>
<comment type="caution">
    <text evidence="1">The sequence shown here is derived from an EMBL/GenBank/DDBJ whole genome shotgun (WGS) entry which is preliminary data.</text>
</comment>
<dbReference type="PATRIC" id="fig|1121326.3.peg.3476"/>
<protein>
    <submittedName>
        <fullName evidence="1">Uncharacterized protein</fullName>
    </submittedName>
</protein>
<dbReference type="Proteomes" id="UP000076603">
    <property type="component" value="Unassembled WGS sequence"/>
</dbReference>